<proteinExistence type="predicted"/>
<dbReference type="OrthoDB" id="9783080at2"/>
<keyword evidence="3" id="KW-0966">Cell projection</keyword>
<dbReference type="InterPro" id="IPR009926">
    <property type="entry name" value="T3SS_YcgR_PilZN"/>
</dbReference>
<dbReference type="InterPro" id="IPR009875">
    <property type="entry name" value="PilZ_domain"/>
</dbReference>
<dbReference type="Gene3D" id="2.40.10.220">
    <property type="entry name" value="predicted glycosyltransferase like domains"/>
    <property type="match status" value="1"/>
</dbReference>
<keyword evidence="3" id="KW-0969">Cilium</keyword>
<dbReference type="Pfam" id="PF12945">
    <property type="entry name" value="PilZNR"/>
    <property type="match status" value="1"/>
</dbReference>
<dbReference type="Pfam" id="PF07238">
    <property type="entry name" value="PilZ"/>
    <property type="match status" value="1"/>
</dbReference>
<keyword evidence="4" id="KW-1185">Reference proteome</keyword>
<protein>
    <submittedName>
        <fullName evidence="3">Flagellar protein</fullName>
    </submittedName>
</protein>
<gene>
    <name evidence="3" type="ORF">L21TH_2256</name>
</gene>
<feature type="domain" description="Type III secretion system flagellar brake protein YcgR PilZN" evidence="2">
    <location>
        <begin position="11"/>
        <end position="93"/>
    </location>
</feature>
<evidence type="ECO:0000259" key="1">
    <source>
        <dbReference type="Pfam" id="PF07238"/>
    </source>
</evidence>
<reference evidence="3 4" key="1">
    <citation type="journal article" date="2015" name="Geomicrobiol. J.">
        <title>Caldisalinibacter kiritimatiensis gen. nov., sp. nov., a moderately thermohalophilic thiosulfate-reducing bacterium from a hypersaline microbial mat.</title>
        <authorList>
            <person name="Ben Hania W."/>
            <person name="Joseph M."/>
            <person name="Fiebig A."/>
            <person name="Bunk B."/>
            <person name="Klenk H.-P."/>
            <person name="Fardeau M.-L."/>
            <person name="Spring S."/>
        </authorList>
    </citation>
    <scope>NUCLEOTIDE SEQUENCE [LARGE SCALE GENOMIC DNA]</scope>
    <source>
        <strain evidence="3 4">L21-TH-D2</strain>
    </source>
</reference>
<dbReference type="STRING" id="1304284.L21TH_2256"/>
<evidence type="ECO:0000313" key="3">
    <source>
        <dbReference type="EMBL" id="EOC99726.1"/>
    </source>
</evidence>
<evidence type="ECO:0000259" key="2">
    <source>
        <dbReference type="Pfam" id="PF12945"/>
    </source>
</evidence>
<dbReference type="Proteomes" id="UP000013378">
    <property type="component" value="Unassembled WGS sequence"/>
</dbReference>
<name>R1AST9_9FIRM</name>
<dbReference type="RefSeq" id="WP_006316265.1">
    <property type="nucleotide sequence ID" value="NZ_ARZA01000250.1"/>
</dbReference>
<dbReference type="eggNOG" id="COG5581">
    <property type="taxonomic scope" value="Bacteria"/>
</dbReference>
<comment type="caution">
    <text evidence="3">The sequence shown here is derived from an EMBL/GenBank/DDBJ whole genome shotgun (WGS) entry which is preliminary data.</text>
</comment>
<accession>R1AST9</accession>
<dbReference type="EMBL" id="ARZA01000250">
    <property type="protein sequence ID" value="EOC99726.1"/>
    <property type="molecule type" value="Genomic_DNA"/>
</dbReference>
<dbReference type="GO" id="GO:0035438">
    <property type="term" value="F:cyclic-di-GMP binding"/>
    <property type="evidence" value="ECO:0007669"/>
    <property type="project" value="InterPro"/>
</dbReference>
<feature type="domain" description="PilZ" evidence="1">
    <location>
        <begin position="102"/>
        <end position="211"/>
    </location>
</feature>
<dbReference type="AlphaFoldDB" id="R1AST9"/>
<sequence>MIIGESDFLSVGDKIQIRKKEEGINREYTCQILDKLDDVQYLISGPMYKNGLVPIDNGTKIEVRYYIQNKGRFYFNAIVKERILENIYKLHIERTSEVNRLQQRNYFRLPLNIKMLKKFTPLNDKIENDIEEHCITQDISGGGIRCLCNYKHEIGDIVTCDFLEELKASGVECEVIRIEPANNKEYKYSIGMRFTDISKNKRESIIKFIFEEQRKLRKKGLI</sequence>
<evidence type="ECO:0000313" key="4">
    <source>
        <dbReference type="Proteomes" id="UP000013378"/>
    </source>
</evidence>
<organism evidence="3 4">
    <name type="scientific">Caldisalinibacter kiritimatiensis</name>
    <dbReference type="NCBI Taxonomy" id="1304284"/>
    <lineage>
        <taxon>Bacteria</taxon>
        <taxon>Bacillati</taxon>
        <taxon>Bacillota</taxon>
        <taxon>Tissierellia</taxon>
        <taxon>Tissierellales</taxon>
        <taxon>Thermohalobacteraceae</taxon>
        <taxon>Caldisalinibacter</taxon>
    </lineage>
</organism>
<keyword evidence="3" id="KW-0282">Flagellum</keyword>